<name>A0AAV2YPR6_9STRA</name>
<accession>A0AAV2YPR6</accession>
<reference evidence="1" key="2">
    <citation type="journal article" date="2023" name="Microbiol Resour">
        <title>Decontamination and Annotation of the Draft Genome Sequence of the Oomycete Lagenidium giganteum ARSEF 373.</title>
        <authorList>
            <person name="Morgan W.R."/>
            <person name="Tartar A."/>
        </authorList>
    </citation>
    <scope>NUCLEOTIDE SEQUENCE</scope>
    <source>
        <strain evidence="1">ARSEF 373</strain>
    </source>
</reference>
<sequence length="169" mass="18772">MCRSRPSHVTISHKPSLRLYSSGRSGLPSTAYTPQLVINNAEFGKVIGYLSGTYPNAQTTTAQSLQSNIIPQVNPTTSYMLRCSLINHPYAVPSDVLTTFTTQGTTAGQLIDYKPNEYLWLPISDGTYSSIQLIIVDHEERFCKFNDTNALISIAIRRVKSQTDDVRGR</sequence>
<comment type="caution">
    <text evidence="1">The sequence shown here is derived from an EMBL/GenBank/DDBJ whole genome shotgun (WGS) entry which is preliminary data.</text>
</comment>
<gene>
    <name evidence="1" type="ORF">N0F65_001706</name>
</gene>
<reference evidence="1" key="1">
    <citation type="submission" date="2022-11" db="EMBL/GenBank/DDBJ databases">
        <authorList>
            <person name="Morgan W.R."/>
            <person name="Tartar A."/>
        </authorList>
    </citation>
    <scope>NUCLEOTIDE SEQUENCE</scope>
    <source>
        <strain evidence="1">ARSEF 373</strain>
    </source>
</reference>
<evidence type="ECO:0000313" key="2">
    <source>
        <dbReference type="Proteomes" id="UP001146120"/>
    </source>
</evidence>
<proteinExistence type="predicted"/>
<dbReference type="AlphaFoldDB" id="A0AAV2YPR6"/>
<keyword evidence="2" id="KW-1185">Reference proteome</keyword>
<dbReference type="EMBL" id="DAKRPA010000218">
    <property type="protein sequence ID" value="DAZ95104.1"/>
    <property type="molecule type" value="Genomic_DNA"/>
</dbReference>
<dbReference type="Proteomes" id="UP001146120">
    <property type="component" value="Unassembled WGS sequence"/>
</dbReference>
<organism evidence="1 2">
    <name type="scientific">Lagenidium giganteum</name>
    <dbReference type="NCBI Taxonomy" id="4803"/>
    <lineage>
        <taxon>Eukaryota</taxon>
        <taxon>Sar</taxon>
        <taxon>Stramenopiles</taxon>
        <taxon>Oomycota</taxon>
        <taxon>Peronosporomycetes</taxon>
        <taxon>Pythiales</taxon>
        <taxon>Pythiaceae</taxon>
    </lineage>
</organism>
<protein>
    <submittedName>
        <fullName evidence="1">Uncharacterized protein</fullName>
    </submittedName>
</protein>
<evidence type="ECO:0000313" key="1">
    <source>
        <dbReference type="EMBL" id="DAZ95104.1"/>
    </source>
</evidence>